<protein>
    <recommendedName>
        <fullName evidence="4">Reverse transcriptase zinc-binding domain-containing protein</fullName>
    </recommendedName>
</protein>
<proteinExistence type="predicted"/>
<keyword evidence="1" id="KW-1133">Transmembrane helix</keyword>
<evidence type="ECO:0000313" key="3">
    <source>
        <dbReference type="Proteomes" id="UP001151760"/>
    </source>
</evidence>
<name>A0ABQ4YRS1_9ASTR</name>
<evidence type="ECO:0000256" key="1">
    <source>
        <dbReference type="SAM" id="Phobius"/>
    </source>
</evidence>
<keyword evidence="1" id="KW-0472">Membrane</keyword>
<dbReference type="EMBL" id="BQNB010010679">
    <property type="protein sequence ID" value="GJS80549.1"/>
    <property type="molecule type" value="Genomic_DNA"/>
</dbReference>
<organism evidence="2 3">
    <name type="scientific">Tanacetum coccineum</name>
    <dbReference type="NCBI Taxonomy" id="301880"/>
    <lineage>
        <taxon>Eukaryota</taxon>
        <taxon>Viridiplantae</taxon>
        <taxon>Streptophyta</taxon>
        <taxon>Embryophyta</taxon>
        <taxon>Tracheophyta</taxon>
        <taxon>Spermatophyta</taxon>
        <taxon>Magnoliopsida</taxon>
        <taxon>eudicotyledons</taxon>
        <taxon>Gunneridae</taxon>
        <taxon>Pentapetalae</taxon>
        <taxon>asterids</taxon>
        <taxon>campanulids</taxon>
        <taxon>Asterales</taxon>
        <taxon>Asteraceae</taxon>
        <taxon>Asteroideae</taxon>
        <taxon>Anthemideae</taxon>
        <taxon>Anthemidinae</taxon>
        <taxon>Tanacetum</taxon>
    </lineage>
</organism>
<dbReference type="Proteomes" id="UP001151760">
    <property type="component" value="Unassembled WGS sequence"/>
</dbReference>
<reference evidence="2" key="1">
    <citation type="journal article" date="2022" name="Int. J. Mol. Sci.">
        <title>Draft Genome of Tanacetum Coccineum: Genomic Comparison of Closely Related Tanacetum-Family Plants.</title>
        <authorList>
            <person name="Yamashiro T."/>
            <person name="Shiraishi A."/>
            <person name="Nakayama K."/>
            <person name="Satake H."/>
        </authorList>
    </citation>
    <scope>NUCLEOTIDE SEQUENCE</scope>
</reference>
<evidence type="ECO:0000313" key="2">
    <source>
        <dbReference type="EMBL" id="GJS80549.1"/>
    </source>
</evidence>
<comment type="caution">
    <text evidence="2">The sequence shown here is derived from an EMBL/GenBank/DDBJ whole genome shotgun (WGS) entry which is preliminary data.</text>
</comment>
<evidence type="ECO:0008006" key="4">
    <source>
        <dbReference type="Google" id="ProtNLM"/>
    </source>
</evidence>
<accession>A0ABQ4YRS1</accession>
<keyword evidence="3" id="KW-1185">Reference proteome</keyword>
<keyword evidence="1" id="KW-0812">Transmembrane</keyword>
<reference evidence="2" key="2">
    <citation type="submission" date="2022-01" db="EMBL/GenBank/DDBJ databases">
        <authorList>
            <person name="Yamashiro T."/>
            <person name="Shiraishi A."/>
            <person name="Satake H."/>
            <person name="Nakayama K."/>
        </authorList>
    </citation>
    <scope>NUCLEOTIDE SEQUENCE</scope>
</reference>
<feature type="transmembrane region" description="Helical" evidence="1">
    <location>
        <begin position="147"/>
        <end position="168"/>
    </location>
</feature>
<sequence length="176" mass="19801">MVQPSLVTSFRRNPKSGTDASQMAMLTSLLEGICLPNMLDRWCWSLSGDEEFSVSFARILIDDKTLGTVGSKTHWCKYVPLKVNILSWSVKLNNLPTRLNLSRRGMAYMNKNCGTFPVIAEELLDIKTTQAEETVPEPQYQFSVIKFSLAIVTPIVSMFLMALISIIFKTEPSDMI</sequence>
<gene>
    <name evidence="2" type="ORF">Tco_0730430</name>
</gene>